<dbReference type="AlphaFoldDB" id="A0A8H9YVE0"/>
<evidence type="ECO:0000256" key="1">
    <source>
        <dbReference type="SAM" id="SignalP"/>
    </source>
</evidence>
<reference evidence="2" key="1">
    <citation type="journal article" date="2020" name="Microorganisms">
        <title>Reliable Identification of Environmental Pseudomonas Isolates Using the rpoD Gene.</title>
        <authorList>
            <consortium name="The Broad Institute Genome Sequencing Platform"/>
            <person name="Girard L."/>
            <person name="Lood C."/>
            <person name="Rokni-Zadeh H."/>
            <person name="van Noort V."/>
            <person name="Lavigne R."/>
            <person name="De Mot R."/>
        </authorList>
    </citation>
    <scope>NUCLEOTIDE SEQUENCE [LARGE SCALE GENOMIC DNA]</scope>
    <source>
        <strain evidence="2">SWRI145</strain>
    </source>
</reference>
<evidence type="ECO:0008006" key="3">
    <source>
        <dbReference type="Google" id="ProtNLM"/>
    </source>
</evidence>
<feature type="chain" id="PRO_5034809845" description="Autotransporter outer membrane beta-barrel domain-containing protein" evidence="1">
    <location>
        <begin position="38"/>
        <end position="500"/>
    </location>
</feature>
<proteinExistence type="predicted"/>
<protein>
    <recommendedName>
        <fullName evidence="3">Autotransporter outer membrane beta-barrel domain-containing protein</fullName>
    </recommendedName>
</protein>
<sequence>MNFKQNIKGKNFKLKELHQLHILFPSLLLGVALSAQAETVIPDSNADSTFSDDTSYLINAGTVLGGTLSALTINGEANAKLTNHGAVGTASSNYGVNYGTNGAIVNETDGTITGVDTGLYIDSNATGAVDVTNKGDISSSKAHAVYYKSTGGTFTNYGTVGENSIEFADGVVVTDNDESSKVTIINEAGATIKTGDTPDGTMAAIEIADGYADVTNKGDIISSQCGVCASINNQNAELHVKNESTGVIQSGSAGVSSYSNSAVYFASDSSLDNAGKISSSTTYGVDFEGSNNSLINTGSISGGDAAHTAIYLKGNNNTVTLGTGSQLTDGSAGATAIQSVGTNNTVTLTGENSENGIITGLQQLTSEADSKWSLNGDVTLMGTTADTLNVNGYLTLDGTLTQTGISAGTTIGNGGTLVVGDATHTSASMTGENITVAQGGTLSGTGMITGNIDNAGTVAVYDALAPNNSSSQLLASIAGPVNALTLTGNVSNSGNLNLAG</sequence>
<accession>A0A8H9YVE0</accession>
<organism evidence="2">
    <name type="scientific">Pseudomonas tritici</name>
    <dbReference type="NCBI Taxonomy" id="2745518"/>
    <lineage>
        <taxon>Bacteria</taxon>
        <taxon>Pseudomonadati</taxon>
        <taxon>Pseudomonadota</taxon>
        <taxon>Gammaproteobacteria</taxon>
        <taxon>Pseudomonadales</taxon>
        <taxon>Pseudomonadaceae</taxon>
        <taxon>Pseudomonas</taxon>
    </lineage>
</organism>
<dbReference type="EMBL" id="JABWQF010000020">
    <property type="protein sequence ID" value="MBC3295401.1"/>
    <property type="molecule type" value="Genomic_DNA"/>
</dbReference>
<feature type="signal peptide" evidence="1">
    <location>
        <begin position="1"/>
        <end position="37"/>
    </location>
</feature>
<keyword evidence="1" id="KW-0732">Signal</keyword>
<evidence type="ECO:0000313" key="2">
    <source>
        <dbReference type="EMBL" id="MBC3295401.1"/>
    </source>
</evidence>
<gene>
    <name evidence="2" type="ORF">HU722_28135</name>
</gene>
<name>A0A8H9YVE0_9PSED</name>
<comment type="caution">
    <text evidence="2">The sequence shown here is derived from an EMBL/GenBank/DDBJ whole genome shotgun (WGS) entry which is preliminary data.</text>
</comment>